<evidence type="ECO:0000256" key="1">
    <source>
        <dbReference type="SAM" id="SignalP"/>
    </source>
</evidence>
<dbReference type="Proteomes" id="UP000002193">
    <property type="component" value="Chromosome"/>
</dbReference>
<dbReference type="RefSeq" id="WP_011006535.1">
    <property type="nucleotide sequence ID" value="NC_003361.3"/>
</dbReference>
<keyword evidence="1" id="KW-0732">Signal</keyword>
<accession>Q822V1</accession>
<keyword evidence="3" id="KW-1185">Reference proteome</keyword>
<feature type="signal peptide" evidence="1">
    <location>
        <begin position="1"/>
        <end position="31"/>
    </location>
</feature>
<dbReference type="AlphaFoldDB" id="Q822V1"/>
<protein>
    <recommendedName>
        <fullName evidence="4">Lipoprotein</fullName>
    </recommendedName>
</protein>
<evidence type="ECO:0000313" key="2">
    <source>
        <dbReference type="EMBL" id="AAP05320.1"/>
    </source>
</evidence>
<gene>
    <name evidence="2" type="ordered locus">CCA_00578</name>
</gene>
<dbReference type="PROSITE" id="PS51257">
    <property type="entry name" value="PROKAR_LIPOPROTEIN"/>
    <property type="match status" value="1"/>
</dbReference>
<dbReference type="HOGENOM" id="CLU_1072388_0_0_0"/>
<dbReference type="EMBL" id="AE015925">
    <property type="protein sequence ID" value="AAP05320.1"/>
    <property type="molecule type" value="Genomic_DNA"/>
</dbReference>
<feature type="chain" id="PRO_5004296551" description="Lipoprotein" evidence="1">
    <location>
        <begin position="32"/>
        <end position="280"/>
    </location>
</feature>
<organism evidence="2 3">
    <name type="scientific">Chlamydia caviae (strain ATCC VR-813 / DSM 19441 / 03DC25 / GPIC)</name>
    <name type="common">Chlamydophila caviae</name>
    <dbReference type="NCBI Taxonomy" id="227941"/>
    <lineage>
        <taxon>Bacteria</taxon>
        <taxon>Pseudomonadati</taxon>
        <taxon>Chlamydiota</taxon>
        <taxon>Chlamydiia</taxon>
        <taxon>Chlamydiales</taxon>
        <taxon>Chlamydiaceae</taxon>
        <taxon>Chlamydia/Chlamydophila group</taxon>
        <taxon>Chlamydia</taxon>
    </lineage>
</organism>
<evidence type="ECO:0008006" key="4">
    <source>
        <dbReference type="Google" id="ProtNLM"/>
    </source>
</evidence>
<name>Q822V1_CHLCV</name>
<dbReference type="OrthoDB" id="17653at2"/>
<sequence length="280" mass="31020">MRTQNFFLSKIRLLGALCLASLAVLITGCDADDAFTSDKQLVEEAKTSAPIFTKTNGADDIWDTIKAAWGLSKQMNCVPVVIYDDLMNPSKFQAKGGSIWNTVVEVSNSKRIFNYDTRADKNDARNDKKENSAKNYADINALALDLQNSKEESHFTAVLHGVEKETFIALCDYYPQHSLVPVIVTKTSDDRTTYGLGFMFSVTNPALQTRQDVLPNHARFSEIWDSINCKDVTDLYGEDFPATYINTTVLANGEDFPATYINTTVLANGESITSLIPANK</sequence>
<reference evidence="2 3" key="1">
    <citation type="journal article" date="2003" name="Nucleic Acids Res.">
        <title>Genome sequence of Chlamydophila caviae (Chlamydia psittaci GPIC): examining the role of niche-specific genes in the evolution of the Chlamydiaceae.</title>
        <authorList>
            <person name="Read T.D."/>
            <person name="Myers G.S.A."/>
            <person name="Brunham R.C."/>
            <person name="Nelson W.C."/>
            <person name="Paulsen I.T."/>
            <person name="Heidelberg J.F."/>
            <person name="Holtzapple E.K."/>
            <person name="Khouri H.M."/>
            <person name="Federova N.B."/>
            <person name="Carty H.A."/>
            <person name="Umayam L.A."/>
            <person name="Haft D.H."/>
            <person name="Peterson J.D."/>
            <person name="Beanan M.J."/>
            <person name="White O."/>
            <person name="Salzberg S.L."/>
            <person name="Hsia R.-C."/>
            <person name="McClarty G."/>
            <person name="Rank R.G."/>
            <person name="Bavoil P.M."/>
            <person name="Fraser C.M."/>
        </authorList>
    </citation>
    <scope>NUCLEOTIDE SEQUENCE [LARGE SCALE GENOMIC DNA]</scope>
    <source>
        <strain evidence="3">ATCC VR-813 / DSM 19441 / 03DC25 / GPIC</strain>
    </source>
</reference>
<dbReference type="KEGG" id="cca:CCA_00578"/>
<dbReference type="STRING" id="227941.CCA_00578"/>
<proteinExistence type="predicted"/>
<evidence type="ECO:0000313" key="3">
    <source>
        <dbReference type="Proteomes" id="UP000002193"/>
    </source>
</evidence>